<dbReference type="PANTHER" id="PTHR15710">
    <property type="entry name" value="E3 UBIQUITIN-PROTEIN LIGASE PRAJA"/>
    <property type="match status" value="1"/>
</dbReference>
<dbReference type="GO" id="GO:0061630">
    <property type="term" value="F:ubiquitin protein ligase activity"/>
    <property type="evidence" value="ECO:0007669"/>
    <property type="project" value="UniProtKB-EC"/>
</dbReference>
<feature type="region of interest" description="Disordered" evidence="9">
    <location>
        <begin position="96"/>
        <end position="117"/>
    </location>
</feature>
<dbReference type="GO" id="GO:0016567">
    <property type="term" value="P:protein ubiquitination"/>
    <property type="evidence" value="ECO:0007669"/>
    <property type="project" value="TreeGrafter"/>
</dbReference>
<feature type="compositionally biased region" description="Polar residues" evidence="9">
    <location>
        <begin position="329"/>
        <end position="340"/>
    </location>
</feature>
<dbReference type="EC" id="2.3.2.27" evidence="2"/>
<evidence type="ECO:0000256" key="7">
    <source>
        <dbReference type="ARBA" id="ARBA00022833"/>
    </source>
</evidence>
<evidence type="ECO:0000256" key="1">
    <source>
        <dbReference type="ARBA" id="ARBA00000900"/>
    </source>
</evidence>
<dbReference type="InterPro" id="IPR001841">
    <property type="entry name" value="Znf_RING"/>
</dbReference>
<dbReference type="AlphaFoldDB" id="A0A8J5EUK4"/>
<evidence type="ECO:0000313" key="11">
    <source>
        <dbReference type="EMBL" id="KAG6473223.1"/>
    </source>
</evidence>
<organism evidence="11 12">
    <name type="scientific">Zingiber officinale</name>
    <name type="common">Ginger</name>
    <name type="synonym">Amomum zingiber</name>
    <dbReference type="NCBI Taxonomy" id="94328"/>
    <lineage>
        <taxon>Eukaryota</taxon>
        <taxon>Viridiplantae</taxon>
        <taxon>Streptophyta</taxon>
        <taxon>Embryophyta</taxon>
        <taxon>Tracheophyta</taxon>
        <taxon>Spermatophyta</taxon>
        <taxon>Magnoliopsida</taxon>
        <taxon>Liliopsida</taxon>
        <taxon>Zingiberales</taxon>
        <taxon>Zingiberaceae</taxon>
        <taxon>Zingiber</taxon>
    </lineage>
</organism>
<feature type="region of interest" description="Disordered" evidence="9">
    <location>
        <begin position="323"/>
        <end position="348"/>
    </location>
</feature>
<accession>A0A8J5EUK4</accession>
<protein>
    <recommendedName>
        <fullName evidence="2">RING-type E3 ubiquitin transferase</fullName>
        <ecNumber evidence="2">2.3.2.27</ecNumber>
    </recommendedName>
</protein>
<dbReference type="PANTHER" id="PTHR15710:SF230">
    <property type="entry name" value="OS08G0464400 PROTEIN"/>
    <property type="match status" value="1"/>
</dbReference>
<evidence type="ECO:0000313" key="12">
    <source>
        <dbReference type="Proteomes" id="UP000734854"/>
    </source>
</evidence>
<dbReference type="GO" id="GO:0008270">
    <property type="term" value="F:zinc ion binding"/>
    <property type="evidence" value="ECO:0007669"/>
    <property type="project" value="UniProtKB-KW"/>
</dbReference>
<dbReference type="Proteomes" id="UP000734854">
    <property type="component" value="Unassembled WGS sequence"/>
</dbReference>
<proteinExistence type="predicted"/>
<evidence type="ECO:0000259" key="10">
    <source>
        <dbReference type="PROSITE" id="PS50089"/>
    </source>
</evidence>
<keyword evidence="12" id="KW-1185">Reference proteome</keyword>
<keyword evidence="7" id="KW-0862">Zinc</keyword>
<gene>
    <name evidence="11" type="ORF">ZIOFF_067136</name>
</gene>
<evidence type="ECO:0000256" key="4">
    <source>
        <dbReference type="ARBA" id="ARBA00022723"/>
    </source>
</evidence>
<dbReference type="GO" id="GO:0005737">
    <property type="term" value="C:cytoplasm"/>
    <property type="evidence" value="ECO:0007669"/>
    <property type="project" value="TreeGrafter"/>
</dbReference>
<comment type="caution">
    <text evidence="11">The sequence shown here is derived from an EMBL/GenBank/DDBJ whole genome shotgun (WGS) entry which is preliminary data.</text>
</comment>
<keyword evidence="5 8" id="KW-0863">Zinc-finger</keyword>
<dbReference type="Pfam" id="PF13639">
    <property type="entry name" value="zf-RING_2"/>
    <property type="match status" value="1"/>
</dbReference>
<comment type="catalytic activity">
    <reaction evidence="1">
        <text>S-ubiquitinyl-[E2 ubiquitin-conjugating enzyme]-L-cysteine + [acceptor protein]-L-lysine = [E2 ubiquitin-conjugating enzyme]-L-cysteine + N(6)-ubiquitinyl-[acceptor protein]-L-lysine.</text>
        <dbReference type="EC" id="2.3.2.27"/>
    </reaction>
</comment>
<dbReference type="Pfam" id="PF14369">
    <property type="entry name" value="Zn_ribbon_19"/>
    <property type="match status" value="1"/>
</dbReference>
<dbReference type="OrthoDB" id="8062037at2759"/>
<feature type="compositionally biased region" description="Basic and acidic residues" evidence="9">
    <location>
        <begin position="103"/>
        <end position="116"/>
    </location>
</feature>
<keyword evidence="4" id="KW-0479">Metal-binding</keyword>
<reference evidence="11 12" key="1">
    <citation type="submission" date="2020-08" db="EMBL/GenBank/DDBJ databases">
        <title>Plant Genome Project.</title>
        <authorList>
            <person name="Zhang R.-G."/>
        </authorList>
    </citation>
    <scope>NUCLEOTIDE SEQUENCE [LARGE SCALE GENOMIC DNA]</scope>
    <source>
        <tissue evidence="11">Rhizome</tissue>
    </source>
</reference>
<evidence type="ECO:0000256" key="8">
    <source>
        <dbReference type="PROSITE-ProRule" id="PRU00175"/>
    </source>
</evidence>
<sequence length="348" mass="36107">MSSTAAAAASPTDPTTVDGAAPVCASASPPVIYWCHQCDMSVTILPSRSPLICPDCSRSDFLEEMELTPTASHLLSTSSSSSSSGPAPLLQSLPIALTDSDDEGTRSASDPEERLRTIPSRASRLSRLIARLADGGGEDPLPLLPPSAPARSGSFPASATSIDALPTVCISEADAAAVPCCAVCKDEFVLRSAARRLPCSHLYHSECIVPWLSLHNSCPVCRSPLPALGESSVAVGAPVRSLGVSAVGEGVDDALSLALAAADEEATALTAALWQVRTMHRLSFPIRSFTSATMDAALFQMEHLDVTLADGGGTLSPDCQVERQGEAMGSSSNGGDNTTPPEIRENFF</sequence>
<evidence type="ECO:0000256" key="5">
    <source>
        <dbReference type="ARBA" id="ARBA00022771"/>
    </source>
</evidence>
<evidence type="ECO:0000256" key="2">
    <source>
        <dbReference type="ARBA" id="ARBA00012483"/>
    </source>
</evidence>
<dbReference type="PROSITE" id="PS50089">
    <property type="entry name" value="ZF_RING_2"/>
    <property type="match status" value="1"/>
</dbReference>
<dbReference type="EMBL" id="JACMSC010000019">
    <property type="protein sequence ID" value="KAG6473223.1"/>
    <property type="molecule type" value="Genomic_DNA"/>
</dbReference>
<evidence type="ECO:0000256" key="9">
    <source>
        <dbReference type="SAM" id="MobiDB-lite"/>
    </source>
</evidence>
<evidence type="ECO:0000256" key="3">
    <source>
        <dbReference type="ARBA" id="ARBA00022679"/>
    </source>
</evidence>
<name>A0A8J5EUK4_ZINOF</name>
<dbReference type="SMART" id="SM00184">
    <property type="entry name" value="RING"/>
    <property type="match status" value="1"/>
</dbReference>
<keyword evidence="6" id="KW-0833">Ubl conjugation pathway</keyword>
<evidence type="ECO:0000256" key="6">
    <source>
        <dbReference type="ARBA" id="ARBA00022786"/>
    </source>
</evidence>
<dbReference type="InterPro" id="IPR039525">
    <property type="entry name" value="RNF126-like_zinc-ribbon"/>
</dbReference>
<feature type="domain" description="RING-type" evidence="10">
    <location>
        <begin position="181"/>
        <end position="222"/>
    </location>
</feature>
<keyword evidence="3" id="KW-0808">Transferase</keyword>